<accession>A0A3N1D2Q7</accession>
<proteinExistence type="predicted"/>
<dbReference type="PANTHER" id="PTHR11011">
    <property type="entry name" value="MALE STERILITY PROTEIN 2-RELATED"/>
    <property type="match status" value="1"/>
</dbReference>
<dbReference type="Proteomes" id="UP000272400">
    <property type="component" value="Unassembled WGS sequence"/>
</dbReference>
<dbReference type="EMBL" id="RJKE01000001">
    <property type="protein sequence ID" value="ROO87813.1"/>
    <property type="molecule type" value="Genomic_DNA"/>
</dbReference>
<comment type="caution">
    <text evidence="2">The sequence shown here is derived from an EMBL/GenBank/DDBJ whole genome shotgun (WGS) entry which is preliminary data.</text>
</comment>
<dbReference type="AlphaFoldDB" id="A0A3N1D2Q7"/>
<dbReference type="SUPFAM" id="SSF51735">
    <property type="entry name" value="NAD(P)-binding Rossmann-fold domains"/>
    <property type="match status" value="1"/>
</dbReference>
<dbReference type="Pfam" id="PF07993">
    <property type="entry name" value="NAD_binding_4"/>
    <property type="match status" value="1"/>
</dbReference>
<name>A0A3N1D2Q7_9ACTN</name>
<dbReference type="Gene3D" id="3.40.50.720">
    <property type="entry name" value="NAD(P)-binding Rossmann-like Domain"/>
    <property type="match status" value="1"/>
</dbReference>
<gene>
    <name evidence="2" type="ORF">EDD29_5456</name>
</gene>
<evidence type="ECO:0000313" key="3">
    <source>
        <dbReference type="Proteomes" id="UP000272400"/>
    </source>
</evidence>
<evidence type="ECO:0000259" key="1">
    <source>
        <dbReference type="Pfam" id="PF07993"/>
    </source>
</evidence>
<evidence type="ECO:0000313" key="2">
    <source>
        <dbReference type="EMBL" id="ROO87813.1"/>
    </source>
</evidence>
<feature type="domain" description="Thioester reductase (TE)" evidence="1">
    <location>
        <begin position="5"/>
        <end position="252"/>
    </location>
</feature>
<organism evidence="2 3">
    <name type="scientific">Actinocorallia herbida</name>
    <dbReference type="NCBI Taxonomy" id="58109"/>
    <lineage>
        <taxon>Bacteria</taxon>
        <taxon>Bacillati</taxon>
        <taxon>Actinomycetota</taxon>
        <taxon>Actinomycetes</taxon>
        <taxon>Streptosporangiales</taxon>
        <taxon>Thermomonosporaceae</taxon>
        <taxon>Actinocorallia</taxon>
    </lineage>
</organism>
<dbReference type="InterPro" id="IPR036291">
    <property type="entry name" value="NAD(P)-bd_dom_sf"/>
</dbReference>
<dbReference type="InterPro" id="IPR013120">
    <property type="entry name" value="FAR_NAD-bd"/>
</dbReference>
<sequence>MTHLLTGATGFVGAAMALELLDRTPDDLRCLVRGPDAAAATLRLHNALSHAARLYDRADLIPAIAGRTRAVAGDVTEPGCGVDPSALPPVTAVWHAAASLRFEDRYAAEIHTMNVVGAGNVVDLAKALGGPPLNHVSTAYVAGARTGTVTETVADPAVRTHNHYERTKIEGELIVARSGLDWRILRPSIVIGHSRTLAVTSYSGMYGFLSALLVFRRTVERNFGHLLRFKAIPLIADPDAPLDFVPVDLVARDSVTVGLHGPSETVYHLTNPAAPFVGGAIAELFESTGLRPPRYVTGDGQFTSMDRKLDDAVEFYSSYLAYAKTFDRANTDAAAAAAVVRTDAEFPMPPGTVRRFADWYLELIRADGRVSAPARQLFAYRTGRR</sequence>
<keyword evidence="3" id="KW-1185">Reference proteome</keyword>
<dbReference type="InterPro" id="IPR026055">
    <property type="entry name" value="FAR"/>
</dbReference>
<protein>
    <submittedName>
        <fullName evidence="2">Male sterility protein</fullName>
    </submittedName>
</protein>
<dbReference type="OrthoDB" id="5241256at2"/>
<dbReference type="RefSeq" id="WP_123667047.1">
    <property type="nucleotide sequence ID" value="NZ_RJKE01000001.1"/>
</dbReference>
<dbReference type="GO" id="GO:0080019">
    <property type="term" value="F:alcohol-forming very long-chain fatty acyl-CoA reductase activity"/>
    <property type="evidence" value="ECO:0007669"/>
    <property type="project" value="InterPro"/>
</dbReference>
<reference evidence="2 3" key="1">
    <citation type="submission" date="2018-11" db="EMBL/GenBank/DDBJ databases">
        <title>Sequencing the genomes of 1000 actinobacteria strains.</title>
        <authorList>
            <person name="Klenk H.-P."/>
        </authorList>
    </citation>
    <scope>NUCLEOTIDE SEQUENCE [LARGE SCALE GENOMIC DNA]</scope>
    <source>
        <strain evidence="2 3">DSM 44254</strain>
    </source>
</reference>